<feature type="compositionally biased region" description="Basic residues" evidence="1">
    <location>
        <begin position="63"/>
        <end position="72"/>
    </location>
</feature>
<feature type="compositionally biased region" description="Basic and acidic residues" evidence="1">
    <location>
        <begin position="35"/>
        <end position="44"/>
    </location>
</feature>
<protein>
    <submittedName>
        <fullName evidence="2">Uncharacterized protein</fullName>
    </submittedName>
</protein>
<proteinExistence type="predicted"/>
<name>A0A2N9AMA5_METEX</name>
<feature type="region of interest" description="Disordered" evidence="1">
    <location>
        <begin position="13"/>
        <end position="93"/>
    </location>
</feature>
<evidence type="ECO:0000256" key="1">
    <source>
        <dbReference type="SAM" id="MobiDB-lite"/>
    </source>
</evidence>
<dbReference type="EMBL" id="LT962688">
    <property type="protein sequence ID" value="SOR28496.1"/>
    <property type="molecule type" value="Genomic_DNA"/>
</dbReference>
<evidence type="ECO:0000313" key="2">
    <source>
        <dbReference type="EMBL" id="SOR28496.1"/>
    </source>
</evidence>
<gene>
    <name evidence="2" type="ORF">TK0001_1894</name>
</gene>
<sequence>MTIPSIALRWASVKGAASSARAPTAAPSARPPARAKTETERKSFIDTSKCMSGTTSRPGPATRRSHRPRRRNYGTAHPPRRPESDPDGSPLKGLAPFLLPGCGDFAATAPSGRATESRSILAIC</sequence>
<evidence type="ECO:0000313" key="3">
    <source>
        <dbReference type="Proteomes" id="UP000233769"/>
    </source>
</evidence>
<dbReference type="Proteomes" id="UP000233769">
    <property type="component" value="Chromosome tk0001"/>
</dbReference>
<reference evidence="3" key="1">
    <citation type="submission" date="2017-10" db="EMBL/GenBank/DDBJ databases">
        <authorList>
            <person name="Regsiter A."/>
            <person name="William W."/>
        </authorList>
    </citation>
    <scope>NUCLEOTIDE SEQUENCE [LARGE SCALE GENOMIC DNA]</scope>
</reference>
<organism evidence="2 3">
    <name type="scientific">Methylorubrum extorquens</name>
    <name type="common">Methylobacterium dichloromethanicum</name>
    <name type="synonym">Methylobacterium extorquens</name>
    <dbReference type="NCBI Taxonomy" id="408"/>
    <lineage>
        <taxon>Bacteria</taxon>
        <taxon>Pseudomonadati</taxon>
        <taxon>Pseudomonadota</taxon>
        <taxon>Alphaproteobacteria</taxon>
        <taxon>Hyphomicrobiales</taxon>
        <taxon>Methylobacteriaceae</taxon>
        <taxon>Methylorubrum</taxon>
    </lineage>
</organism>
<feature type="compositionally biased region" description="Low complexity" evidence="1">
    <location>
        <begin position="16"/>
        <end position="34"/>
    </location>
</feature>
<feature type="compositionally biased region" description="Polar residues" evidence="1">
    <location>
        <begin position="45"/>
        <end position="57"/>
    </location>
</feature>
<dbReference type="AlphaFoldDB" id="A0A2N9AMA5"/>
<accession>A0A2N9AMA5</accession>